<dbReference type="Gene3D" id="3.30.70.330">
    <property type="match status" value="1"/>
</dbReference>
<keyword evidence="8" id="KW-1185">Reference proteome</keyword>
<dbReference type="Proteomes" id="UP001461498">
    <property type="component" value="Unassembled WGS sequence"/>
</dbReference>
<dbReference type="AlphaFoldDB" id="A0AAW1D9B5"/>
<comment type="caution">
    <text evidence="7">The sequence shown here is derived from an EMBL/GenBank/DDBJ whole genome shotgun (WGS) entry which is preliminary data.</text>
</comment>
<dbReference type="GO" id="GO:1990904">
    <property type="term" value="C:ribonucleoprotein complex"/>
    <property type="evidence" value="ECO:0007669"/>
    <property type="project" value="TreeGrafter"/>
</dbReference>
<feature type="compositionally biased region" description="Polar residues" evidence="4">
    <location>
        <begin position="388"/>
        <end position="399"/>
    </location>
</feature>
<name>A0AAW1D9B5_9HEMI</name>
<feature type="compositionally biased region" description="Polar residues" evidence="4">
    <location>
        <begin position="246"/>
        <end position="262"/>
    </location>
</feature>
<dbReference type="InterPro" id="IPR012677">
    <property type="entry name" value="Nucleotide-bd_a/b_plait_sf"/>
</dbReference>
<feature type="region of interest" description="Disordered" evidence="4">
    <location>
        <begin position="204"/>
        <end position="321"/>
    </location>
</feature>
<comment type="subcellular location">
    <subcellularLocation>
        <location evidence="1">Cytoplasm</location>
        <location evidence="1">Stress granule</location>
    </subcellularLocation>
</comment>
<reference evidence="7 8" key="1">
    <citation type="submission" date="2022-12" db="EMBL/GenBank/DDBJ databases">
        <title>Chromosome-level genome assembly of true bugs.</title>
        <authorList>
            <person name="Ma L."/>
            <person name="Li H."/>
        </authorList>
    </citation>
    <scope>NUCLEOTIDE SEQUENCE [LARGE SCALE GENOMIC DNA]</scope>
    <source>
        <strain evidence="7">Lab_2022b</strain>
    </source>
</reference>
<evidence type="ECO:0000259" key="6">
    <source>
        <dbReference type="PROSITE" id="PS50177"/>
    </source>
</evidence>
<dbReference type="EMBL" id="JAPXFL010000004">
    <property type="protein sequence ID" value="KAK9507523.1"/>
    <property type="molecule type" value="Genomic_DNA"/>
</dbReference>
<dbReference type="GO" id="GO:0010494">
    <property type="term" value="C:cytoplasmic stress granule"/>
    <property type="evidence" value="ECO:0007669"/>
    <property type="project" value="UniProtKB-SubCell"/>
</dbReference>
<evidence type="ECO:0000256" key="1">
    <source>
        <dbReference type="ARBA" id="ARBA00004210"/>
    </source>
</evidence>
<dbReference type="InterPro" id="IPR035979">
    <property type="entry name" value="RBD_domain_sf"/>
</dbReference>
<feature type="region of interest" description="Disordered" evidence="4">
    <location>
        <begin position="140"/>
        <end position="164"/>
    </location>
</feature>
<dbReference type="InterPro" id="IPR002075">
    <property type="entry name" value="NTF2_dom"/>
</dbReference>
<evidence type="ECO:0000259" key="5">
    <source>
        <dbReference type="PROSITE" id="PS50102"/>
    </source>
</evidence>
<dbReference type="GO" id="GO:0003729">
    <property type="term" value="F:mRNA binding"/>
    <property type="evidence" value="ECO:0007669"/>
    <property type="project" value="TreeGrafter"/>
</dbReference>
<evidence type="ECO:0000256" key="4">
    <source>
        <dbReference type="SAM" id="MobiDB-lite"/>
    </source>
</evidence>
<feature type="compositionally biased region" description="Gly residues" evidence="4">
    <location>
        <begin position="516"/>
        <end position="557"/>
    </location>
</feature>
<evidence type="ECO:0000313" key="7">
    <source>
        <dbReference type="EMBL" id="KAK9507523.1"/>
    </source>
</evidence>
<accession>A0AAW1D9B5</accession>
<dbReference type="PROSITE" id="PS50102">
    <property type="entry name" value="RRM"/>
    <property type="match status" value="1"/>
</dbReference>
<proteinExistence type="predicted"/>
<feature type="compositionally biased region" description="Acidic residues" evidence="4">
    <location>
        <begin position="150"/>
        <end position="160"/>
    </location>
</feature>
<dbReference type="InterPro" id="IPR000504">
    <property type="entry name" value="RRM_dom"/>
</dbReference>
<dbReference type="Pfam" id="PF00076">
    <property type="entry name" value="RRM_1"/>
    <property type="match status" value="1"/>
</dbReference>
<evidence type="ECO:0000256" key="2">
    <source>
        <dbReference type="ARBA" id="ARBA00022884"/>
    </source>
</evidence>
<dbReference type="Pfam" id="PF02136">
    <property type="entry name" value="NTF2"/>
    <property type="match status" value="1"/>
</dbReference>
<dbReference type="CDD" id="cd00780">
    <property type="entry name" value="NTF2"/>
    <property type="match status" value="1"/>
</dbReference>
<dbReference type="Gene3D" id="3.10.450.50">
    <property type="match status" value="1"/>
</dbReference>
<feature type="region of interest" description="Disordered" evidence="4">
    <location>
        <begin position="341"/>
        <end position="419"/>
    </location>
</feature>
<dbReference type="SUPFAM" id="SSF54928">
    <property type="entry name" value="RNA-binding domain, RBD"/>
    <property type="match status" value="1"/>
</dbReference>
<feature type="compositionally biased region" description="Low complexity" evidence="4">
    <location>
        <begin position="218"/>
        <end position="242"/>
    </location>
</feature>
<dbReference type="InterPro" id="IPR039539">
    <property type="entry name" value="Ras_GTPase_bind_prot"/>
</dbReference>
<dbReference type="FunFam" id="3.10.450.50:FF:000010">
    <property type="entry name" value="Ras GTPase-activating protein-binding protein"/>
    <property type="match status" value="1"/>
</dbReference>
<evidence type="ECO:0000256" key="3">
    <source>
        <dbReference type="PROSITE-ProRule" id="PRU00176"/>
    </source>
</evidence>
<dbReference type="InterPro" id="IPR018222">
    <property type="entry name" value="Nuclear_transport_factor_2_euk"/>
</dbReference>
<protein>
    <submittedName>
        <fullName evidence="7">Uncharacterized protein</fullName>
    </submittedName>
</protein>
<feature type="domain" description="RRM" evidence="5">
    <location>
        <begin position="427"/>
        <end position="511"/>
    </location>
</feature>
<dbReference type="GO" id="GO:0005829">
    <property type="term" value="C:cytosol"/>
    <property type="evidence" value="ECO:0007669"/>
    <property type="project" value="TreeGrafter"/>
</dbReference>
<keyword evidence="2 3" id="KW-0694">RNA-binding</keyword>
<dbReference type="InterPro" id="IPR032710">
    <property type="entry name" value="NTF2-like_dom_sf"/>
</dbReference>
<feature type="compositionally biased region" description="Low complexity" evidence="4">
    <location>
        <begin position="300"/>
        <end position="317"/>
    </location>
</feature>
<organism evidence="7 8">
    <name type="scientific">Rhynocoris fuscipes</name>
    <dbReference type="NCBI Taxonomy" id="488301"/>
    <lineage>
        <taxon>Eukaryota</taxon>
        <taxon>Metazoa</taxon>
        <taxon>Ecdysozoa</taxon>
        <taxon>Arthropoda</taxon>
        <taxon>Hexapoda</taxon>
        <taxon>Insecta</taxon>
        <taxon>Pterygota</taxon>
        <taxon>Neoptera</taxon>
        <taxon>Paraneoptera</taxon>
        <taxon>Hemiptera</taxon>
        <taxon>Heteroptera</taxon>
        <taxon>Panheteroptera</taxon>
        <taxon>Cimicomorpha</taxon>
        <taxon>Reduviidae</taxon>
        <taxon>Harpactorinae</taxon>
        <taxon>Harpactorini</taxon>
        <taxon>Rhynocoris</taxon>
    </lineage>
</organism>
<dbReference type="PROSITE" id="PS50177">
    <property type="entry name" value="NTF2_DOMAIN"/>
    <property type="match status" value="1"/>
</dbReference>
<feature type="compositionally biased region" description="Polar residues" evidence="4">
    <location>
        <begin position="288"/>
        <end position="299"/>
    </location>
</feature>
<feature type="domain" description="NTF2" evidence="6">
    <location>
        <begin position="12"/>
        <end position="132"/>
    </location>
</feature>
<feature type="compositionally biased region" description="Pro residues" evidence="4">
    <location>
        <begin position="354"/>
        <end position="364"/>
    </location>
</feature>
<gene>
    <name evidence="7" type="ORF">O3M35_007361</name>
</gene>
<dbReference type="PANTHER" id="PTHR10693">
    <property type="entry name" value="RAS GTPASE-ACTIVATING PROTEIN-BINDING PROTEIN"/>
    <property type="match status" value="1"/>
</dbReference>
<sequence length="568" mass="62052">MVMDRPLSPQCVGREFVRQYYTLLNEAPEHLHRFYNNSSSFIHGGVDSSNRETVAVVGQRQIHQRIQQLNFRDCHAKITQVDSQATLGNGVVVQVSGELSNAGQPMRRFSQTFVLASQNPKKYYVHNDIFRYQDMLTDEDVESELARSEAEEDQEPDGPENEIHQAEGQTNVGYYTGVSQVVNGTGEPKVVPEETVVQPTIPIVQQQQQPQQQPPAAQPQNPQQQPQQAPQQSAPQPTTQVPTESIHPQQYNSSNNIDVTQPQIPPQEGAQPVNQNASYVVVDMKPNQLDQDSTQQYHNQVPSQQPVVHQQSPQQPHIESVNEPKTYATLVKSGTQVSGTVYYNSSPASQQVQPPQPPVSPPPAKSEKPVGMIKAQNQTPKPQRGSDQRNNFSSANRSQNSDDNGNYGGGSDDRRRNIPNIQYSDSHQLFIGNLPHNATEMDLRDLFGKFGTIVDLRILSKPGSKGPGLRVPNYGFIIFEDVSSVQSTLNAKPIYFPDENGVKLNVEEKKARREGGGGGGGPRGSGGSRGGGPGGMMRGGPGGMAGPPRGGGTGSRGGIRFNPNNRGR</sequence>
<dbReference type="SMART" id="SM00360">
    <property type="entry name" value="RRM"/>
    <property type="match status" value="1"/>
</dbReference>
<dbReference type="PANTHER" id="PTHR10693:SF20">
    <property type="entry name" value="AT27578P"/>
    <property type="match status" value="1"/>
</dbReference>
<feature type="region of interest" description="Disordered" evidence="4">
    <location>
        <begin position="511"/>
        <end position="568"/>
    </location>
</feature>
<evidence type="ECO:0000313" key="8">
    <source>
        <dbReference type="Proteomes" id="UP001461498"/>
    </source>
</evidence>
<dbReference type="SUPFAM" id="SSF54427">
    <property type="entry name" value="NTF2-like"/>
    <property type="match status" value="1"/>
</dbReference>